<feature type="domain" description="DUF397" evidence="1">
    <location>
        <begin position="4"/>
        <end position="51"/>
    </location>
</feature>
<accession>A0ABV3DX65</accession>
<name>A0ABV3DX65_9ACTN</name>
<evidence type="ECO:0000313" key="3">
    <source>
        <dbReference type="Proteomes" id="UP001551582"/>
    </source>
</evidence>
<sequence>MGFVHVARRPGPACRGARVAATPGTVQVWDSKVPGGPRLTRTAGAWARFVAPAGDGGRP</sequence>
<dbReference type="EMBL" id="JBEZLS010000001">
    <property type="protein sequence ID" value="MEU9349493.1"/>
    <property type="molecule type" value="Genomic_DNA"/>
</dbReference>
<dbReference type="RefSeq" id="WP_359975332.1">
    <property type="nucleotide sequence ID" value="NZ_JBEZLS010000001.1"/>
</dbReference>
<evidence type="ECO:0000259" key="1">
    <source>
        <dbReference type="Pfam" id="PF04149"/>
    </source>
</evidence>
<evidence type="ECO:0000313" key="2">
    <source>
        <dbReference type="EMBL" id="MEU9349493.1"/>
    </source>
</evidence>
<comment type="caution">
    <text evidence="2">The sequence shown here is derived from an EMBL/GenBank/DDBJ whole genome shotgun (WGS) entry which is preliminary data.</text>
</comment>
<proteinExistence type="predicted"/>
<dbReference type="InterPro" id="IPR007278">
    <property type="entry name" value="DUF397"/>
</dbReference>
<protein>
    <submittedName>
        <fullName evidence="2">DUF397 domain-containing protein</fullName>
    </submittedName>
</protein>
<gene>
    <name evidence="2" type="ORF">AB0D65_00370</name>
</gene>
<dbReference type="Pfam" id="PF04149">
    <property type="entry name" value="DUF397"/>
    <property type="match status" value="1"/>
</dbReference>
<reference evidence="2 3" key="1">
    <citation type="submission" date="2024-06" db="EMBL/GenBank/DDBJ databases">
        <title>The Natural Products Discovery Center: Release of the First 8490 Sequenced Strains for Exploring Actinobacteria Biosynthetic Diversity.</title>
        <authorList>
            <person name="Kalkreuter E."/>
            <person name="Kautsar S.A."/>
            <person name="Yang D."/>
            <person name="Bader C.D."/>
            <person name="Teijaro C.N."/>
            <person name="Fluegel L."/>
            <person name="Davis C.M."/>
            <person name="Simpson J.R."/>
            <person name="Lauterbach L."/>
            <person name="Steele A.D."/>
            <person name="Gui C."/>
            <person name="Meng S."/>
            <person name="Li G."/>
            <person name="Viehrig K."/>
            <person name="Ye F."/>
            <person name="Su P."/>
            <person name="Kiefer A.F."/>
            <person name="Nichols A."/>
            <person name="Cepeda A.J."/>
            <person name="Yan W."/>
            <person name="Fan B."/>
            <person name="Jiang Y."/>
            <person name="Adhikari A."/>
            <person name="Zheng C.-J."/>
            <person name="Schuster L."/>
            <person name="Cowan T.M."/>
            <person name="Smanski M.J."/>
            <person name="Chevrette M.G."/>
            <person name="De Carvalho L.P.S."/>
            <person name="Shen B."/>
        </authorList>
    </citation>
    <scope>NUCLEOTIDE SEQUENCE [LARGE SCALE GENOMIC DNA]</scope>
    <source>
        <strain evidence="2 3">NPDC048274</strain>
    </source>
</reference>
<keyword evidence="3" id="KW-1185">Reference proteome</keyword>
<organism evidence="2 3">
    <name type="scientific">Streptomyces griseoloalbus</name>
    <dbReference type="NCBI Taxonomy" id="67303"/>
    <lineage>
        <taxon>Bacteria</taxon>
        <taxon>Bacillati</taxon>
        <taxon>Actinomycetota</taxon>
        <taxon>Actinomycetes</taxon>
        <taxon>Kitasatosporales</taxon>
        <taxon>Streptomycetaceae</taxon>
        <taxon>Streptomyces</taxon>
    </lineage>
</organism>
<dbReference type="Proteomes" id="UP001551582">
    <property type="component" value="Unassembled WGS sequence"/>
</dbReference>